<evidence type="ECO:0000313" key="8">
    <source>
        <dbReference type="EMBL" id="CAI2363710.1"/>
    </source>
</evidence>
<accession>A0AAD1U998</accession>
<feature type="compositionally biased region" description="Polar residues" evidence="5">
    <location>
        <begin position="529"/>
        <end position="561"/>
    </location>
</feature>
<dbReference type="PANTHER" id="PTHR24346">
    <property type="entry name" value="MAP/MICROTUBULE AFFINITY-REGULATING KINASE"/>
    <property type="match status" value="1"/>
</dbReference>
<dbReference type="PROSITE" id="PS50030">
    <property type="entry name" value="UBA"/>
    <property type="match status" value="1"/>
</dbReference>
<dbReference type="FunFam" id="1.10.510.10:FF:000571">
    <property type="entry name" value="Maternal embryonic leucine zipper kinase"/>
    <property type="match status" value="1"/>
</dbReference>
<dbReference type="InterPro" id="IPR011009">
    <property type="entry name" value="Kinase-like_dom_sf"/>
</dbReference>
<dbReference type="SUPFAM" id="SSF56112">
    <property type="entry name" value="Protein kinase-like (PK-like)"/>
    <property type="match status" value="1"/>
</dbReference>
<dbReference type="InterPro" id="IPR000719">
    <property type="entry name" value="Prot_kinase_dom"/>
</dbReference>
<evidence type="ECO:0000313" key="9">
    <source>
        <dbReference type="Proteomes" id="UP001295684"/>
    </source>
</evidence>
<feature type="region of interest" description="Disordered" evidence="5">
    <location>
        <begin position="529"/>
        <end position="595"/>
    </location>
</feature>
<evidence type="ECO:0000256" key="3">
    <source>
        <dbReference type="ARBA" id="ARBA00022840"/>
    </source>
</evidence>
<feature type="compositionally biased region" description="Polar residues" evidence="5">
    <location>
        <begin position="1246"/>
        <end position="1255"/>
    </location>
</feature>
<feature type="region of interest" description="Disordered" evidence="5">
    <location>
        <begin position="325"/>
        <end position="421"/>
    </location>
</feature>
<evidence type="ECO:0000259" key="6">
    <source>
        <dbReference type="PROSITE" id="PS50011"/>
    </source>
</evidence>
<dbReference type="CDD" id="cd14335">
    <property type="entry name" value="UBA_SnRK1_plant"/>
    <property type="match status" value="1"/>
</dbReference>
<dbReference type="PROSITE" id="PS00108">
    <property type="entry name" value="PROTEIN_KINASE_ST"/>
    <property type="match status" value="1"/>
</dbReference>
<feature type="compositionally biased region" description="Polar residues" evidence="5">
    <location>
        <begin position="123"/>
        <end position="137"/>
    </location>
</feature>
<feature type="region of interest" description="Disordered" evidence="5">
    <location>
        <begin position="653"/>
        <end position="688"/>
    </location>
</feature>
<dbReference type="InterPro" id="IPR017441">
    <property type="entry name" value="Protein_kinase_ATP_BS"/>
</dbReference>
<evidence type="ECO:0000259" key="7">
    <source>
        <dbReference type="PROSITE" id="PS50030"/>
    </source>
</evidence>
<feature type="domain" description="UBA" evidence="7">
    <location>
        <begin position="1345"/>
        <end position="1385"/>
    </location>
</feature>
<feature type="compositionally biased region" description="Basic residues" evidence="5">
    <location>
        <begin position="653"/>
        <end position="664"/>
    </location>
</feature>
<comment type="subunit">
    <text evidence="1">Monomer.</text>
</comment>
<organism evidence="8 9">
    <name type="scientific">Euplotes crassus</name>
    <dbReference type="NCBI Taxonomy" id="5936"/>
    <lineage>
        <taxon>Eukaryota</taxon>
        <taxon>Sar</taxon>
        <taxon>Alveolata</taxon>
        <taxon>Ciliophora</taxon>
        <taxon>Intramacronucleata</taxon>
        <taxon>Spirotrichea</taxon>
        <taxon>Hypotrichia</taxon>
        <taxon>Euplotida</taxon>
        <taxon>Euplotidae</taxon>
        <taxon>Moneuplotes</taxon>
    </lineage>
</organism>
<evidence type="ECO:0000256" key="2">
    <source>
        <dbReference type="ARBA" id="ARBA00022741"/>
    </source>
</evidence>
<dbReference type="GO" id="GO:0004674">
    <property type="term" value="F:protein serine/threonine kinase activity"/>
    <property type="evidence" value="ECO:0007669"/>
    <property type="project" value="TreeGrafter"/>
</dbReference>
<dbReference type="Proteomes" id="UP001295684">
    <property type="component" value="Unassembled WGS sequence"/>
</dbReference>
<feature type="region of interest" description="Disordered" evidence="5">
    <location>
        <begin position="1"/>
        <end position="28"/>
    </location>
</feature>
<feature type="compositionally biased region" description="Basic and acidic residues" evidence="5">
    <location>
        <begin position="1"/>
        <end position="11"/>
    </location>
</feature>
<gene>
    <name evidence="8" type="ORF">ECRASSUSDP1_LOCUS5047</name>
</gene>
<feature type="compositionally biased region" description="Basic and acidic residues" evidence="5">
    <location>
        <begin position="1281"/>
        <end position="1299"/>
    </location>
</feature>
<feature type="region of interest" description="Disordered" evidence="5">
    <location>
        <begin position="196"/>
        <end position="216"/>
    </location>
</feature>
<feature type="domain" description="Protein kinase" evidence="6">
    <location>
        <begin position="857"/>
        <end position="1109"/>
    </location>
</feature>
<keyword evidence="9" id="KW-1185">Reference proteome</keyword>
<dbReference type="InterPro" id="IPR008271">
    <property type="entry name" value="Ser/Thr_kinase_AS"/>
</dbReference>
<proteinExistence type="predicted"/>
<evidence type="ECO:0000256" key="5">
    <source>
        <dbReference type="SAM" id="MobiDB-lite"/>
    </source>
</evidence>
<keyword evidence="3 4" id="KW-0067">ATP-binding</keyword>
<evidence type="ECO:0000256" key="4">
    <source>
        <dbReference type="PROSITE-ProRule" id="PRU10141"/>
    </source>
</evidence>
<feature type="compositionally biased region" description="Basic residues" evidence="5">
    <location>
        <begin position="1257"/>
        <end position="1266"/>
    </location>
</feature>
<dbReference type="InterPro" id="IPR015940">
    <property type="entry name" value="UBA"/>
</dbReference>
<dbReference type="CDD" id="cd14003">
    <property type="entry name" value="STKc_AMPK-like"/>
    <property type="match status" value="1"/>
</dbReference>
<dbReference type="PROSITE" id="PS50011">
    <property type="entry name" value="PROTEIN_KINASE_DOM"/>
    <property type="match status" value="1"/>
</dbReference>
<dbReference type="PROSITE" id="PS00107">
    <property type="entry name" value="PROTEIN_KINASE_ATP"/>
    <property type="match status" value="1"/>
</dbReference>
<feature type="compositionally biased region" description="Basic residues" evidence="5">
    <location>
        <begin position="357"/>
        <end position="370"/>
    </location>
</feature>
<dbReference type="GO" id="GO:0035556">
    <property type="term" value="P:intracellular signal transduction"/>
    <property type="evidence" value="ECO:0007669"/>
    <property type="project" value="TreeGrafter"/>
</dbReference>
<dbReference type="GO" id="GO:0005737">
    <property type="term" value="C:cytoplasm"/>
    <property type="evidence" value="ECO:0007669"/>
    <property type="project" value="TreeGrafter"/>
</dbReference>
<dbReference type="GO" id="GO:0005524">
    <property type="term" value="F:ATP binding"/>
    <property type="evidence" value="ECO:0007669"/>
    <property type="project" value="UniProtKB-UniRule"/>
</dbReference>
<feature type="region of interest" description="Disordered" evidence="5">
    <location>
        <begin position="1238"/>
        <end position="1315"/>
    </location>
</feature>
<reference evidence="8" key="1">
    <citation type="submission" date="2023-07" db="EMBL/GenBank/DDBJ databases">
        <authorList>
            <consortium name="AG Swart"/>
            <person name="Singh M."/>
            <person name="Singh A."/>
            <person name="Seah K."/>
            <person name="Emmerich C."/>
        </authorList>
    </citation>
    <scope>NUCLEOTIDE SEQUENCE</scope>
    <source>
        <strain evidence="8">DP1</strain>
    </source>
</reference>
<comment type="caution">
    <text evidence="8">The sequence shown here is derived from an EMBL/GenBank/DDBJ whole genome shotgun (WGS) entry which is preliminary data.</text>
</comment>
<feature type="binding site" evidence="4">
    <location>
        <position position="886"/>
    </location>
    <ligand>
        <name>ATP</name>
        <dbReference type="ChEBI" id="CHEBI:30616"/>
    </ligand>
</feature>
<dbReference type="SMART" id="SM00220">
    <property type="entry name" value="S_TKc"/>
    <property type="match status" value="1"/>
</dbReference>
<dbReference type="Pfam" id="PF00069">
    <property type="entry name" value="Pkinase"/>
    <property type="match status" value="1"/>
</dbReference>
<feature type="compositionally biased region" description="Low complexity" evidence="5">
    <location>
        <begin position="198"/>
        <end position="213"/>
    </location>
</feature>
<dbReference type="FunFam" id="3.30.200.20:FF:000042">
    <property type="entry name" value="Aurora kinase A"/>
    <property type="match status" value="1"/>
</dbReference>
<keyword evidence="2 4" id="KW-0547">Nucleotide-binding</keyword>
<feature type="compositionally biased region" description="Basic and acidic residues" evidence="5">
    <location>
        <begin position="669"/>
        <end position="687"/>
    </location>
</feature>
<evidence type="ECO:0000256" key="1">
    <source>
        <dbReference type="ARBA" id="ARBA00011245"/>
    </source>
</evidence>
<sequence length="1391" mass="159264">MKSKRKSSDGRKKSHSKGNNSNVAATPDMMLYDNSINYSKYNPTYKDYSSFTRKTSHKVGGSGINTSKLTGGKKGRIERDKSKKSKGNFSQNMGYHKLSTDGNYSYDYKATKQGYKRIHGKSVTANTSPISSTNRPGSNKKHMQSLNQSSIGFSHSQHVSPSLSKSNKLYRPKKDKLPASTTYALAQIGKKTYVVPTSGGNSNSEKSNKPSLKGSNYKGNTAYNDAFGYCKYSIPDSKTSKRKDSKHMKNRLDLKMINDYEEKKAFSMVSNMINKKEFADPMNIRGIENNNLTKESPLPIRDENGLRLLLQQNKVGKGFNLDYSIMDGGTGGGNSKRMNSYLKNRSSKRSNSENGKIKNKRGGYNKKTKKYFGNSQKTRKTDNRSYSKKKYQQHPNELRRKTNSVEPPEGIMPHSPHSASKYHHRHHKSVTQPKPTFMGGPKHKTKHYVMSQGNSDLKYKLEKAKSKGKGFRRFHKSDVNSLERDDSSDYDRAIDQPMISKEMRIPSDVYESYKRKKYISSAVDTPISNMSKEISPNFISNNHSKMRASSLSNKNSRPNSTKESKKRASSSNTSQDRKKLNRTKNSSNSHEMSGQMDNYAVQKYYDAMNNKSHHKSVQPNNGNHNYSHIGWEGPISYSKKGSLNVIEESLNKSKKSLSHSKKQILLKSSQKDSSKNFKSKNSNDKVKVMHKKKLKDLEIEKSHAPFEMMPNGYFDYQPAENKKYDVLGKHKKAKSGSKEVHSQLANYNDKKSIGFKDSIKNEYEEIKPSQKPGHRKVESKHENYIEKLDDNSITDEICEINHHDLLNYIPQKLFFSIDKSEFEALSPRSKEINSTILIVKKSFKEYNKPPVTTTDFYKIGRMLGKGAFGKVNLGMHKVARKLVAIKSMNKDFLNDEKSKKKLMQEVSIIKRTRHPNVVKLYETFESEKHVLFSMEMCAGGDLLNYVRKRRKLKEPVAKILFKQIIEAIGYIHTRSIVHRDIKLDNILLDGKGNVKIGDFGVSRIYREGQIMKEQCGTPAYIAPEILQDRGYKEFGVDIWSAGVVLYSMLYGSVPFKANNMEELHTMILSAKYTLKEDITEEARNLLRGMLEKNPKKRLKVPQILKHEWFKDIDKSISIFNDQEKSQIKKEFTYNEARRIQRKDDELEAADCFTELDIDTSRNTELKNVSTKSIILAPFTSTKSHVSSLHDSVKELMKDKNRIIKFAARCRETDRQYEINNCWELDNGVYNKFVYNENEDSKGGDNISESSQTDRSNLGKKKKKSKKPQGADAFLNDSLESSFKDSTLKSMEEDQKRRQENQFFSDEEEEEEEDHVKRMKELLCANKSEDKDLEKSDTTSTHYNFVLDEGIVKATCQFGYPREYVIKCLESNEANYCTAAYYLLGTDQDYST</sequence>
<dbReference type="EMBL" id="CAMPGE010004860">
    <property type="protein sequence ID" value="CAI2363710.1"/>
    <property type="molecule type" value="Genomic_DNA"/>
</dbReference>
<feature type="compositionally biased region" description="Polar residues" evidence="5">
    <location>
        <begin position="583"/>
        <end position="595"/>
    </location>
</feature>
<feature type="region of interest" description="Disordered" evidence="5">
    <location>
        <begin position="119"/>
        <end position="145"/>
    </location>
</feature>
<dbReference type="Gene3D" id="1.10.510.10">
    <property type="entry name" value="Transferase(Phosphotransferase) domain 1"/>
    <property type="match status" value="1"/>
</dbReference>
<dbReference type="PANTHER" id="PTHR24346:SF30">
    <property type="entry name" value="MATERNAL EMBRYONIC LEUCINE ZIPPER KINASE"/>
    <property type="match status" value="1"/>
</dbReference>
<name>A0AAD1U998_EUPCR</name>
<protein>
    <submittedName>
        <fullName evidence="8">Uncharacterized protein</fullName>
    </submittedName>
</protein>
<feature type="region of interest" description="Disordered" evidence="5">
    <location>
        <begin position="53"/>
        <end position="102"/>
    </location>
</feature>